<dbReference type="STRING" id="270498.CHK_0078"/>
<evidence type="ECO:0000256" key="3">
    <source>
        <dbReference type="ARBA" id="ARBA00022448"/>
    </source>
</evidence>
<dbReference type="PROSITE" id="PS50893">
    <property type="entry name" value="ABC_TRANSPORTER_2"/>
    <property type="match status" value="2"/>
</dbReference>
<dbReference type="CDD" id="cd03216">
    <property type="entry name" value="ABC_Carb_Monos_I"/>
    <property type="match status" value="1"/>
</dbReference>
<evidence type="ECO:0000313" key="12">
    <source>
        <dbReference type="EMBL" id="KKI52414.1"/>
    </source>
</evidence>
<dbReference type="PANTHER" id="PTHR43790">
    <property type="entry name" value="CARBOHYDRATE TRANSPORT ATP-BINDING PROTEIN MG119-RELATED"/>
    <property type="match status" value="1"/>
</dbReference>
<evidence type="ECO:0000256" key="6">
    <source>
        <dbReference type="ARBA" id="ARBA00022737"/>
    </source>
</evidence>
<dbReference type="InterPro" id="IPR003439">
    <property type="entry name" value="ABC_transporter-like_ATP-bd"/>
</dbReference>
<dbReference type="AlphaFoldDB" id="A0A0M2NIQ0"/>
<dbReference type="PROSITE" id="PS00211">
    <property type="entry name" value="ABC_TRANSPORTER_1"/>
    <property type="match status" value="1"/>
</dbReference>
<sequence>MKQEYMLELDAISKTFPGVKALTDVSFKVKKGEILAIVGENGAGKSTLMKILSGVYPHGSYEGRFYLEGEEKKFANIKESEDAGIQIIYQELALCKLMNVTENIYLGNEIRNKFGAIDWNESIKKTQFYLKEVNLDVEPLTPVVQLGIGQQQLVEIAKAISKNSRVLILDEPTAALNEKESENLLGIIKQLRDKGVACIFITHKLNEVFECADRVVVIRDGQVVDEGDISEFTEDKIITRMVGREITERYPKEKFKTGEVIAEIKNWSVTDPEVPERKLVKNASFTIKKGEVLGIAGLMGAGRTELALSLFGCYNGYTEGEIAIEGKKVQIREPKQAIKNGISYVSEDRKRYGLNLKMDIQDNMTIASLEKISKGGVINNVEKIVSTDKMIREMKIKTPSSEQIVGNLSGGNQQKVVLGKWMLTEPKILILDEPTRGIDVGAKYEIYKIINRLVQDGVGVVMISSELPEILGMSDRILVMCEGELVAELNNCEVDQERIMYYATGGMVG</sequence>
<evidence type="ECO:0000256" key="2">
    <source>
        <dbReference type="ARBA" id="ARBA00004533"/>
    </source>
</evidence>
<dbReference type="RefSeq" id="WP_046441890.1">
    <property type="nucleotide sequence ID" value="NZ_LAYJ01000014.1"/>
</dbReference>
<dbReference type="NCBIfam" id="NF010069">
    <property type="entry name" value="PRK13549.1"/>
    <property type="match status" value="1"/>
</dbReference>
<dbReference type="GO" id="GO:0005886">
    <property type="term" value="C:plasma membrane"/>
    <property type="evidence" value="ECO:0007669"/>
    <property type="project" value="UniProtKB-SubCell"/>
</dbReference>
<comment type="caution">
    <text evidence="12">The sequence shown here is derived from an EMBL/GenBank/DDBJ whole genome shotgun (WGS) entry which is preliminary data.</text>
</comment>
<dbReference type="InterPro" id="IPR050107">
    <property type="entry name" value="ABC_carbohydrate_import_ATPase"/>
</dbReference>
<dbReference type="FunFam" id="3.40.50.300:FF:000127">
    <property type="entry name" value="Ribose import ATP-binding protein RbsA"/>
    <property type="match status" value="1"/>
</dbReference>
<dbReference type="PATRIC" id="fig|270498.16.peg.1251"/>
<evidence type="ECO:0000259" key="11">
    <source>
        <dbReference type="PROSITE" id="PS50893"/>
    </source>
</evidence>
<evidence type="ECO:0000256" key="5">
    <source>
        <dbReference type="ARBA" id="ARBA00022597"/>
    </source>
</evidence>
<comment type="subcellular location">
    <subcellularLocation>
        <location evidence="2">Cell inner membrane</location>
    </subcellularLocation>
    <subcellularLocation>
        <location evidence="1">Cell membrane</location>
        <topology evidence="1">Peripheral membrane protein</topology>
    </subcellularLocation>
</comment>
<keyword evidence="7" id="KW-0547">Nucleotide-binding</keyword>
<evidence type="ECO:0000256" key="8">
    <source>
        <dbReference type="ARBA" id="ARBA00022840"/>
    </source>
</evidence>
<dbReference type="InterPro" id="IPR017871">
    <property type="entry name" value="ABC_transporter-like_CS"/>
</dbReference>
<keyword evidence="5" id="KW-0762">Sugar transport</keyword>
<evidence type="ECO:0000256" key="4">
    <source>
        <dbReference type="ARBA" id="ARBA00022475"/>
    </source>
</evidence>
<accession>A0A0M2NIQ0</accession>
<dbReference type="Gene3D" id="3.40.50.300">
    <property type="entry name" value="P-loop containing nucleotide triphosphate hydrolases"/>
    <property type="match status" value="2"/>
</dbReference>
<keyword evidence="8 12" id="KW-0067">ATP-binding</keyword>
<dbReference type="OrthoDB" id="9771863at2"/>
<name>A0A0M2NIQ0_9FIRM</name>
<dbReference type="GO" id="GO:0015749">
    <property type="term" value="P:monosaccharide transmembrane transport"/>
    <property type="evidence" value="ECO:0007669"/>
    <property type="project" value="UniProtKB-ARBA"/>
</dbReference>
<evidence type="ECO:0000256" key="7">
    <source>
        <dbReference type="ARBA" id="ARBA00022741"/>
    </source>
</evidence>
<keyword evidence="3" id="KW-0813">Transport</keyword>
<dbReference type="GO" id="GO:0016887">
    <property type="term" value="F:ATP hydrolysis activity"/>
    <property type="evidence" value="ECO:0007669"/>
    <property type="project" value="InterPro"/>
</dbReference>
<keyword evidence="4" id="KW-1003">Cell membrane</keyword>
<organism evidence="12 13">
    <name type="scientific">Christensenella hongkongensis</name>
    <dbReference type="NCBI Taxonomy" id="270498"/>
    <lineage>
        <taxon>Bacteria</taxon>
        <taxon>Bacillati</taxon>
        <taxon>Bacillota</taxon>
        <taxon>Clostridia</taxon>
        <taxon>Christensenellales</taxon>
        <taxon>Christensenellaceae</taxon>
        <taxon>Christensenella</taxon>
    </lineage>
</organism>
<dbReference type="Proteomes" id="UP000034076">
    <property type="component" value="Unassembled WGS sequence"/>
</dbReference>
<evidence type="ECO:0000256" key="10">
    <source>
        <dbReference type="ARBA" id="ARBA00023136"/>
    </source>
</evidence>
<proteinExistence type="predicted"/>
<dbReference type="CDD" id="cd03215">
    <property type="entry name" value="ABC_Carb_Monos_II"/>
    <property type="match status" value="1"/>
</dbReference>
<keyword evidence="10" id="KW-0472">Membrane</keyword>
<keyword evidence="6" id="KW-0677">Repeat</keyword>
<dbReference type="InterPro" id="IPR027417">
    <property type="entry name" value="P-loop_NTPase"/>
</dbReference>
<dbReference type="PANTHER" id="PTHR43790:SF1">
    <property type="entry name" value="XYLOSE IMPORT ATP-BINDING PROTEIN XYLG"/>
    <property type="match status" value="1"/>
</dbReference>
<feature type="domain" description="ABC transporter" evidence="11">
    <location>
        <begin position="7"/>
        <end position="245"/>
    </location>
</feature>
<keyword evidence="13" id="KW-1185">Reference proteome</keyword>
<dbReference type="EMBL" id="LAYJ01000014">
    <property type="protein sequence ID" value="KKI52414.1"/>
    <property type="molecule type" value="Genomic_DNA"/>
</dbReference>
<feature type="domain" description="ABC transporter" evidence="11">
    <location>
        <begin position="264"/>
        <end position="507"/>
    </location>
</feature>
<dbReference type="GO" id="GO:0005524">
    <property type="term" value="F:ATP binding"/>
    <property type="evidence" value="ECO:0007669"/>
    <property type="project" value="UniProtKB-KW"/>
</dbReference>
<evidence type="ECO:0000313" key="13">
    <source>
        <dbReference type="Proteomes" id="UP000034076"/>
    </source>
</evidence>
<gene>
    <name evidence="12" type="ORF">CHK_0078</name>
</gene>
<protein>
    <submittedName>
        <fullName evidence="12">L-arabinose transport ATP-binding protein AraG</fullName>
    </submittedName>
</protein>
<dbReference type="Pfam" id="PF00005">
    <property type="entry name" value="ABC_tran"/>
    <property type="match status" value="2"/>
</dbReference>
<dbReference type="SMART" id="SM00382">
    <property type="entry name" value="AAA"/>
    <property type="match status" value="2"/>
</dbReference>
<dbReference type="FunFam" id="3.40.50.300:FF:000126">
    <property type="entry name" value="Galactose/methyl galactoside import ATP-binding protein MglA"/>
    <property type="match status" value="1"/>
</dbReference>
<keyword evidence="9" id="KW-1278">Translocase</keyword>
<dbReference type="SUPFAM" id="SSF52540">
    <property type="entry name" value="P-loop containing nucleoside triphosphate hydrolases"/>
    <property type="match status" value="2"/>
</dbReference>
<evidence type="ECO:0000256" key="1">
    <source>
        <dbReference type="ARBA" id="ARBA00004202"/>
    </source>
</evidence>
<dbReference type="InterPro" id="IPR003593">
    <property type="entry name" value="AAA+_ATPase"/>
</dbReference>
<reference evidence="12 13" key="1">
    <citation type="submission" date="2015-04" db="EMBL/GenBank/DDBJ databases">
        <title>Draft genome sequence of bacteremic isolate Catabacter hongkongensis type strain HKU16T.</title>
        <authorList>
            <person name="Lau S.K."/>
            <person name="Teng J.L."/>
            <person name="Huang Y."/>
            <person name="Curreem S.O."/>
            <person name="Tsui S.K."/>
            <person name="Woo P.C."/>
        </authorList>
    </citation>
    <scope>NUCLEOTIDE SEQUENCE [LARGE SCALE GENOMIC DNA]</scope>
    <source>
        <strain evidence="12 13">HKU16</strain>
    </source>
</reference>
<evidence type="ECO:0000256" key="9">
    <source>
        <dbReference type="ARBA" id="ARBA00022967"/>
    </source>
</evidence>